<dbReference type="EMBL" id="KF900917">
    <property type="protein sequence ID" value="AIF11446.1"/>
    <property type="molecule type" value="Genomic_DNA"/>
</dbReference>
<dbReference type="AlphaFoldDB" id="A0A075H597"/>
<reference evidence="1" key="1">
    <citation type="journal article" date="2014" name="Genome Biol. Evol.">
        <title>Pangenome evidence for extensive interdomain horizontal transfer affecting lineage core and shell genes in uncultured planktonic thaumarchaeota and euryarchaeota.</title>
        <authorList>
            <person name="Deschamps P."/>
            <person name="Zivanovic Y."/>
            <person name="Moreira D."/>
            <person name="Rodriguez-Valera F."/>
            <person name="Lopez-Garcia P."/>
        </authorList>
    </citation>
    <scope>NUCLEOTIDE SEQUENCE</scope>
</reference>
<organism evidence="1">
    <name type="scientific">uncultured marine group II/III euryarchaeote KM3_52_A01</name>
    <dbReference type="NCBI Taxonomy" id="1456457"/>
    <lineage>
        <taxon>Archaea</taxon>
        <taxon>Methanobacteriati</taxon>
        <taxon>Methanobacteriota</taxon>
        <taxon>environmental samples</taxon>
    </lineage>
</organism>
<evidence type="ECO:0000313" key="1">
    <source>
        <dbReference type="EMBL" id="AIF11446.1"/>
    </source>
</evidence>
<sequence length="353" mass="39799">MTPARVTCYHYHPTFDHQTLGIDFPALAPSALFKSVLPSANNVDGTVRDLLAARDVVLSPSEIQRIHGFNCIGIAEKIPDLSLTSSSQVHVWHITDDLYPVTPSEVERWMVDAPPGKHWILSEREFDSSLIEQSNSLEVVVWGPERMASWIGESVLSGELGTFLQTEEEIESPVINIENASSENQTVRTLRPLVELNNWLEQRGWDGARTSPVLLSARLWDITGTLTGPDDQPESGNWQIIEDPWASTYQIHEAEQVLGKSPALRIMKPSSGWMAERDSLPSEMLKLADQRRQGEPETNDDEVSSIMLEWWRLDQSSVQAEFSQLTIPGWIIYLEGNESKLLHGRNGRLYEFD</sequence>
<protein>
    <submittedName>
        <fullName evidence="1">Uncharacterized protein</fullName>
    </submittedName>
</protein>
<name>A0A075H597_9EURY</name>
<accession>A0A075H597</accession>
<proteinExistence type="predicted"/>